<dbReference type="InterPro" id="IPR001789">
    <property type="entry name" value="Sig_transdc_resp-reg_receiver"/>
</dbReference>
<sequence>MLITDVTGKILQVSLNSHALFGVEEGKLVGKNINSLIPQVNFAYQSLSNDNDQDAKHQQFKANTADGSQIDIQLVLTKTEIENDITYIALVSDLSESLLFQHELTLAKEAADKANQAKSNFLANMSHEIRTPMNGVMGALQLLANENVSENAKDLINTARQSSSSLITIINDILDFSKIEADKLAIEIIPFNLTQIIKFLLNETKELAQNRGNIITFTTAEHYQEGWQGDPIRIKQIILNLLSNSLKFTEHGKITIFLSTSEQGDVMIKVKDTGIGMSPETLENIFTRFQQADNSTTRKYGGTGLGISITQSLIKLMHGSIEVESELNKGTSITVTLPLKPSHLNNMGSNVEEVVTPDLSGMNILLAEDNRINQKIFEKIMVDTNANIHIVSNGIEAVAKVSEQTFELIFMDIQMPEMDGREACNLIKKKYPAIPIIALTANVTVDDVKQYAIDGFEGHIGKPINLNELFRVINQYVF</sequence>
<dbReference type="EMBL" id="JAVRIF010000005">
    <property type="protein sequence ID" value="MDT0603949.1"/>
    <property type="molecule type" value="Genomic_DNA"/>
</dbReference>
<dbReference type="Pfam" id="PF02518">
    <property type="entry name" value="HATPase_c"/>
    <property type="match status" value="1"/>
</dbReference>
<dbReference type="NCBIfam" id="TIGR00229">
    <property type="entry name" value="sensory_box"/>
    <property type="match status" value="1"/>
</dbReference>
<dbReference type="GO" id="GO:0005524">
    <property type="term" value="F:ATP binding"/>
    <property type="evidence" value="ECO:0007669"/>
    <property type="project" value="UniProtKB-KW"/>
</dbReference>
<dbReference type="InterPro" id="IPR003661">
    <property type="entry name" value="HisK_dim/P_dom"/>
</dbReference>
<dbReference type="SUPFAM" id="SSF55874">
    <property type="entry name" value="ATPase domain of HSP90 chaperone/DNA topoisomerase II/histidine kinase"/>
    <property type="match status" value="1"/>
</dbReference>
<dbReference type="InterPro" id="IPR003594">
    <property type="entry name" value="HATPase_dom"/>
</dbReference>
<dbReference type="RefSeq" id="WP_311581227.1">
    <property type="nucleotide sequence ID" value="NZ_JAVRIF010000005.1"/>
</dbReference>
<dbReference type="PROSITE" id="PS50112">
    <property type="entry name" value="PAS"/>
    <property type="match status" value="1"/>
</dbReference>
<dbReference type="CDD" id="cd16922">
    <property type="entry name" value="HATPase_EvgS-ArcB-TorS-like"/>
    <property type="match status" value="1"/>
</dbReference>
<dbReference type="InterPro" id="IPR036097">
    <property type="entry name" value="HisK_dim/P_sf"/>
</dbReference>
<keyword evidence="5" id="KW-0418">Kinase</keyword>
<keyword evidence="11" id="KW-1185">Reference proteome</keyword>
<accession>A0ABU3A1A1</accession>
<evidence type="ECO:0000256" key="6">
    <source>
        <dbReference type="PROSITE-ProRule" id="PRU00169"/>
    </source>
</evidence>
<evidence type="ECO:0000256" key="4">
    <source>
        <dbReference type="ARBA" id="ARBA00022679"/>
    </source>
</evidence>
<evidence type="ECO:0000256" key="1">
    <source>
        <dbReference type="ARBA" id="ARBA00000085"/>
    </source>
</evidence>
<name>A0ABU3A1A1_9GAMM</name>
<dbReference type="SMART" id="SM00388">
    <property type="entry name" value="HisKA"/>
    <property type="match status" value="1"/>
</dbReference>
<dbReference type="Pfam" id="PF00072">
    <property type="entry name" value="Response_reg"/>
    <property type="match status" value="1"/>
</dbReference>
<dbReference type="Gene3D" id="3.30.565.10">
    <property type="entry name" value="Histidine kinase-like ATPase, C-terminal domain"/>
    <property type="match status" value="1"/>
</dbReference>
<evidence type="ECO:0000313" key="11">
    <source>
        <dbReference type="Proteomes" id="UP001266357"/>
    </source>
</evidence>
<comment type="caution">
    <text evidence="10">The sequence shown here is derived from an EMBL/GenBank/DDBJ whole genome shotgun (WGS) entry which is preliminary data.</text>
</comment>
<dbReference type="SUPFAM" id="SSF55785">
    <property type="entry name" value="PYP-like sensor domain (PAS domain)"/>
    <property type="match status" value="1"/>
</dbReference>
<dbReference type="Gene3D" id="1.10.287.130">
    <property type="match status" value="1"/>
</dbReference>
<keyword evidence="10" id="KW-0547">Nucleotide-binding</keyword>
<feature type="domain" description="Response regulatory" evidence="8">
    <location>
        <begin position="363"/>
        <end position="477"/>
    </location>
</feature>
<keyword evidence="3 6" id="KW-0597">Phosphoprotein</keyword>
<evidence type="ECO:0000259" key="7">
    <source>
        <dbReference type="PROSITE" id="PS50109"/>
    </source>
</evidence>
<dbReference type="Gene3D" id="3.30.450.20">
    <property type="entry name" value="PAS domain"/>
    <property type="match status" value="1"/>
</dbReference>
<organism evidence="10 11">
    <name type="scientific">Thalassotalea castellviae</name>
    <dbReference type="NCBI Taxonomy" id="3075612"/>
    <lineage>
        <taxon>Bacteria</taxon>
        <taxon>Pseudomonadati</taxon>
        <taxon>Pseudomonadota</taxon>
        <taxon>Gammaproteobacteria</taxon>
        <taxon>Alteromonadales</taxon>
        <taxon>Colwelliaceae</taxon>
        <taxon>Thalassotalea</taxon>
    </lineage>
</organism>
<comment type="catalytic activity">
    <reaction evidence="1">
        <text>ATP + protein L-histidine = ADP + protein N-phospho-L-histidine.</text>
        <dbReference type="EC" id="2.7.13.3"/>
    </reaction>
</comment>
<dbReference type="SUPFAM" id="SSF52172">
    <property type="entry name" value="CheY-like"/>
    <property type="match status" value="1"/>
</dbReference>
<keyword evidence="4" id="KW-0808">Transferase</keyword>
<dbReference type="SMART" id="SM00448">
    <property type="entry name" value="REC"/>
    <property type="match status" value="1"/>
</dbReference>
<dbReference type="InterPro" id="IPR011006">
    <property type="entry name" value="CheY-like_superfamily"/>
</dbReference>
<protein>
    <recommendedName>
        <fullName evidence="2">histidine kinase</fullName>
        <ecNumber evidence="2">2.7.13.3</ecNumber>
    </recommendedName>
</protein>
<dbReference type="InterPro" id="IPR005467">
    <property type="entry name" value="His_kinase_dom"/>
</dbReference>
<evidence type="ECO:0000256" key="2">
    <source>
        <dbReference type="ARBA" id="ARBA00012438"/>
    </source>
</evidence>
<dbReference type="CDD" id="cd00082">
    <property type="entry name" value="HisKA"/>
    <property type="match status" value="1"/>
</dbReference>
<dbReference type="Proteomes" id="UP001266357">
    <property type="component" value="Unassembled WGS sequence"/>
</dbReference>
<dbReference type="CDD" id="cd17546">
    <property type="entry name" value="REC_hyHK_CKI1_RcsC-like"/>
    <property type="match status" value="1"/>
</dbReference>
<feature type="modified residue" description="4-aspartylphosphate" evidence="6">
    <location>
        <position position="412"/>
    </location>
</feature>
<proteinExistence type="predicted"/>
<dbReference type="PANTHER" id="PTHR43047">
    <property type="entry name" value="TWO-COMPONENT HISTIDINE PROTEIN KINASE"/>
    <property type="match status" value="1"/>
</dbReference>
<keyword evidence="10" id="KW-0067">ATP-binding</keyword>
<feature type="domain" description="PAS" evidence="9">
    <location>
        <begin position="1"/>
        <end position="32"/>
    </location>
</feature>
<dbReference type="PROSITE" id="PS50109">
    <property type="entry name" value="HIS_KIN"/>
    <property type="match status" value="1"/>
</dbReference>
<dbReference type="Gene3D" id="3.40.50.2300">
    <property type="match status" value="1"/>
</dbReference>
<dbReference type="InterPro" id="IPR000014">
    <property type="entry name" value="PAS"/>
</dbReference>
<evidence type="ECO:0000256" key="5">
    <source>
        <dbReference type="ARBA" id="ARBA00022777"/>
    </source>
</evidence>
<evidence type="ECO:0000259" key="9">
    <source>
        <dbReference type="PROSITE" id="PS50112"/>
    </source>
</evidence>
<feature type="domain" description="Histidine kinase" evidence="7">
    <location>
        <begin position="124"/>
        <end position="341"/>
    </location>
</feature>
<dbReference type="PANTHER" id="PTHR43047:SF64">
    <property type="entry name" value="HISTIDINE KINASE CONTAINING CHEY-HOMOLOGOUS RECEIVER DOMAIN AND PAS DOMAIN-RELATED"/>
    <property type="match status" value="1"/>
</dbReference>
<dbReference type="EC" id="2.7.13.3" evidence="2"/>
<reference evidence="10 11" key="1">
    <citation type="submission" date="2023-09" db="EMBL/GenBank/DDBJ databases">
        <authorList>
            <person name="Rey-Velasco X."/>
        </authorList>
    </citation>
    <scope>NUCLEOTIDE SEQUENCE [LARGE SCALE GENOMIC DNA]</scope>
    <source>
        <strain evidence="10 11">W431</strain>
    </source>
</reference>
<dbReference type="SMART" id="SM00387">
    <property type="entry name" value="HATPase_c"/>
    <property type="match status" value="1"/>
</dbReference>
<evidence type="ECO:0000259" key="8">
    <source>
        <dbReference type="PROSITE" id="PS50110"/>
    </source>
</evidence>
<dbReference type="PRINTS" id="PR00344">
    <property type="entry name" value="BCTRLSENSOR"/>
</dbReference>
<dbReference type="InterPro" id="IPR035965">
    <property type="entry name" value="PAS-like_dom_sf"/>
</dbReference>
<dbReference type="Pfam" id="PF00512">
    <property type="entry name" value="HisKA"/>
    <property type="match status" value="1"/>
</dbReference>
<dbReference type="InterPro" id="IPR004358">
    <property type="entry name" value="Sig_transdc_His_kin-like_C"/>
</dbReference>
<dbReference type="InterPro" id="IPR036890">
    <property type="entry name" value="HATPase_C_sf"/>
</dbReference>
<evidence type="ECO:0000313" key="10">
    <source>
        <dbReference type="EMBL" id="MDT0603949.1"/>
    </source>
</evidence>
<dbReference type="SUPFAM" id="SSF47384">
    <property type="entry name" value="Homodimeric domain of signal transducing histidine kinase"/>
    <property type="match status" value="1"/>
</dbReference>
<dbReference type="PROSITE" id="PS50110">
    <property type="entry name" value="RESPONSE_REGULATORY"/>
    <property type="match status" value="1"/>
</dbReference>
<evidence type="ECO:0000256" key="3">
    <source>
        <dbReference type="ARBA" id="ARBA00022553"/>
    </source>
</evidence>
<gene>
    <name evidence="10" type="ORF">RM573_10120</name>
</gene>